<dbReference type="Proteomes" id="UP000035301">
    <property type="component" value="Unassembled WGS sequence"/>
</dbReference>
<organism evidence="2 3">
    <name type="scientific">Methanoculleus sediminis</name>
    <dbReference type="NCBI Taxonomy" id="1550566"/>
    <lineage>
        <taxon>Archaea</taxon>
        <taxon>Methanobacteriati</taxon>
        <taxon>Methanobacteriota</taxon>
        <taxon>Stenosarchaea group</taxon>
        <taxon>Methanomicrobia</taxon>
        <taxon>Methanomicrobiales</taxon>
        <taxon>Methanomicrobiaceae</taxon>
        <taxon>Methanoculleus</taxon>
    </lineage>
</organism>
<evidence type="ECO:0000313" key="3">
    <source>
        <dbReference type="Proteomes" id="UP000035301"/>
    </source>
</evidence>
<evidence type="ECO:0000259" key="1">
    <source>
        <dbReference type="Pfam" id="PF14947"/>
    </source>
</evidence>
<dbReference type="Gene3D" id="1.10.10.10">
    <property type="entry name" value="Winged helix-like DNA-binding domain superfamily/Winged helix DNA-binding domain"/>
    <property type="match status" value="1"/>
</dbReference>
<proteinExistence type="predicted"/>
<protein>
    <recommendedName>
        <fullName evidence="1">ArnR1-like winged helix-turn-helix domain-containing protein</fullName>
    </recommendedName>
</protein>
<dbReference type="EMBL" id="JXOJ01000008">
    <property type="protein sequence ID" value="KLK87336.1"/>
    <property type="molecule type" value="Genomic_DNA"/>
</dbReference>
<dbReference type="PATRIC" id="fig|1550566.3.peg.2664"/>
<keyword evidence="3" id="KW-1185">Reference proteome</keyword>
<reference evidence="2 3" key="1">
    <citation type="journal article" date="2015" name="Int. J. Syst. Evol. Microbiol.">
        <title>Methanoculleus sediminis sp. nov., a methanogen from sediments near a submarine mud volcano.</title>
        <authorList>
            <person name="Chen S.C."/>
            <person name="Chen M.F."/>
            <person name="Lai M.C."/>
            <person name="Weng C.Y."/>
            <person name="Wu S.Y."/>
            <person name="Lin S."/>
            <person name="Yang T.F."/>
            <person name="Chen P.C."/>
        </authorList>
    </citation>
    <scope>NUCLEOTIDE SEQUENCE [LARGE SCALE GENOMIC DNA]</scope>
    <source>
        <strain evidence="2 3">S3Fa</strain>
    </source>
</reference>
<dbReference type="OrthoDB" id="116639at2157"/>
<sequence length="91" mass="10716">MSGRRTAFEIYWEILVFCRTPQSFTAIINRCDLNSKTGQEYLRFLVEKEYLVEVVEGDKTRYVATEKAGEYTALFSSLYRKLFDAPPRFKL</sequence>
<dbReference type="InterPro" id="IPR036390">
    <property type="entry name" value="WH_DNA-bd_sf"/>
</dbReference>
<feature type="domain" description="ArnR1-like winged helix-turn-helix" evidence="1">
    <location>
        <begin position="4"/>
        <end position="70"/>
    </location>
</feature>
<accession>A0A0H1QXM3</accession>
<dbReference type="SUPFAM" id="SSF46785">
    <property type="entry name" value="Winged helix' DNA-binding domain"/>
    <property type="match status" value="1"/>
</dbReference>
<dbReference type="Pfam" id="PF14947">
    <property type="entry name" value="HTH_45"/>
    <property type="match status" value="1"/>
</dbReference>
<dbReference type="InterPro" id="IPR036388">
    <property type="entry name" value="WH-like_DNA-bd_sf"/>
</dbReference>
<dbReference type="InterPro" id="IPR038723">
    <property type="entry name" value="ArnR1-like_HTH"/>
</dbReference>
<comment type="caution">
    <text evidence="2">The sequence shown here is derived from an EMBL/GenBank/DDBJ whole genome shotgun (WGS) entry which is preliminary data.</text>
</comment>
<evidence type="ECO:0000313" key="2">
    <source>
        <dbReference type="EMBL" id="KLK87336.1"/>
    </source>
</evidence>
<dbReference type="AlphaFoldDB" id="A0A0H1QXM3"/>
<gene>
    <name evidence="2" type="ORF">SZ63_12190</name>
</gene>
<name>A0A0H1QXM3_9EURY</name>
<dbReference type="RefSeq" id="WP_048185787.1">
    <property type="nucleotide sequence ID" value="NZ_JXOJ01000008.1"/>
</dbReference>